<evidence type="ECO:0000313" key="2">
    <source>
        <dbReference type="Proteomes" id="UP001447188"/>
    </source>
</evidence>
<gene>
    <name evidence="1" type="ORF">Q9L58_009236</name>
</gene>
<evidence type="ECO:0000313" key="1">
    <source>
        <dbReference type="EMBL" id="KAL0631884.1"/>
    </source>
</evidence>
<keyword evidence="2" id="KW-1185">Reference proteome</keyword>
<accession>A0ABR3G7G5</accession>
<protein>
    <submittedName>
        <fullName evidence="1">Uncharacterized protein</fullName>
    </submittedName>
</protein>
<dbReference type="EMBL" id="JBBBZM010000202">
    <property type="protein sequence ID" value="KAL0631884.1"/>
    <property type="molecule type" value="Genomic_DNA"/>
</dbReference>
<organism evidence="1 2">
    <name type="scientific">Discina gigas</name>
    <dbReference type="NCBI Taxonomy" id="1032678"/>
    <lineage>
        <taxon>Eukaryota</taxon>
        <taxon>Fungi</taxon>
        <taxon>Dikarya</taxon>
        <taxon>Ascomycota</taxon>
        <taxon>Pezizomycotina</taxon>
        <taxon>Pezizomycetes</taxon>
        <taxon>Pezizales</taxon>
        <taxon>Discinaceae</taxon>
        <taxon>Discina</taxon>
    </lineage>
</organism>
<dbReference type="Proteomes" id="UP001447188">
    <property type="component" value="Unassembled WGS sequence"/>
</dbReference>
<comment type="caution">
    <text evidence="1">The sequence shown here is derived from an EMBL/GenBank/DDBJ whole genome shotgun (WGS) entry which is preliminary data.</text>
</comment>
<reference evidence="1 2" key="1">
    <citation type="submission" date="2024-02" db="EMBL/GenBank/DDBJ databases">
        <title>Discinaceae phylogenomics.</title>
        <authorList>
            <person name="Dirks A.C."/>
            <person name="James T.Y."/>
        </authorList>
    </citation>
    <scope>NUCLEOTIDE SEQUENCE [LARGE SCALE GENOMIC DNA]</scope>
    <source>
        <strain evidence="1 2">ACD0624</strain>
    </source>
</reference>
<proteinExistence type="predicted"/>
<sequence length="310" mass="35013">MAAPPGIMSKEMNAPVLPESRKVNAVVVDTFFLTGQYNFHFNAEFIDAIQMNRLKHSCNCSPLTPVVHFCCPGCLAGRYKPLKEDKFNLRRVLREYKFRERDPVREFPLSVRIIYILTPPVEPVIFLISKPHDLYRLYAYGKGHQAVTNRVGITTLFFADIDSIHRFAGHIIHACEDYYYHEEYLHTVYHDPMYDLDGSPIKIAHGLFGDLQVKKNRLHDRLMMSYLGGGVGVGYIEPRTQEVIGILMQDCTIKAPHGTCGAYLAAERGTPLGEYKAKRYLLVPHGPIDGEVVKWSSKWIGGALGGGNET</sequence>
<name>A0ABR3G7G5_9PEZI</name>